<name>A0A4P6Q3N7_9ACTN</name>
<proteinExistence type="predicted"/>
<sequence>MPGNLPYQWLGDTYPGPAFEGLLPPAAALALMAAYVLLPLGAAVAVLRRRDA</sequence>
<dbReference type="Proteomes" id="UP000292235">
    <property type="component" value="Chromosome"/>
</dbReference>
<protein>
    <submittedName>
        <fullName evidence="2">Uncharacterized protein</fullName>
    </submittedName>
</protein>
<evidence type="ECO:0000313" key="3">
    <source>
        <dbReference type="Proteomes" id="UP000292235"/>
    </source>
</evidence>
<gene>
    <name evidence="2" type="ORF">EKD16_17285</name>
</gene>
<dbReference type="AlphaFoldDB" id="A0A4P6Q3N7"/>
<organism evidence="2 3">
    <name type="scientific">Streptomonospora litoralis</name>
    <dbReference type="NCBI Taxonomy" id="2498135"/>
    <lineage>
        <taxon>Bacteria</taxon>
        <taxon>Bacillati</taxon>
        <taxon>Actinomycetota</taxon>
        <taxon>Actinomycetes</taxon>
        <taxon>Streptosporangiales</taxon>
        <taxon>Nocardiopsidaceae</taxon>
        <taxon>Streptomonospora</taxon>
    </lineage>
</organism>
<keyword evidence="1" id="KW-1133">Transmembrane helix</keyword>
<evidence type="ECO:0000313" key="2">
    <source>
        <dbReference type="EMBL" id="QBI55225.1"/>
    </source>
</evidence>
<reference evidence="2 3" key="1">
    <citation type="submission" date="2019-02" db="EMBL/GenBank/DDBJ databases">
        <authorList>
            <person name="Khodamoradi S."/>
            <person name="Hahnke R.L."/>
            <person name="Kaempfer P."/>
            <person name="Schumann P."/>
            <person name="Rohde M."/>
            <person name="Steinert M."/>
            <person name="Luzhetskyy A."/>
            <person name="Wink J."/>
            <person name="Ruckert C."/>
        </authorList>
    </citation>
    <scope>NUCLEOTIDE SEQUENCE [LARGE SCALE GENOMIC DNA]</scope>
    <source>
        <strain evidence="2 3">M2</strain>
    </source>
</reference>
<accession>A0A4P6Q3N7</accession>
<feature type="transmembrane region" description="Helical" evidence="1">
    <location>
        <begin position="26"/>
        <end position="47"/>
    </location>
</feature>
<dbReference type="RefSeq" id="WP_165498589.1">
    <property type="nucleotide sequence ID" value="NZ_CP036455.1"/>
</dbReference>
<keyword evidence="1" id="KW-0472">Membrane</keyword>
<dbReference type="KEGG" id="strr:EKD16_17285"/>
<keyword evidence="3" id="KW-1185">Reference proteome</keyword>
<keyword evidence="1" id="KW-0812">Transmembrane</keyword>
<dbReference type="EMBL" id="CP036455">
    <property type="protein sequence ID" value="QBI55225.1"/>
    <property type="molecule type" value="Genomic_DNA"/>
</dbReference>
<evidence type="ECO:0000256" key="1">
    <source>
        <dbReference type="SAM" id="Phobius"/>
    </source>
</evidence>